<accession>A0AAN9T8E5</accession>
<evidence type="ECO:0000313" key="3">
    <source>
        <dbReference type="Proteomes" id="UP001367676"/>
    </source>
</evidence>
<dbReference type="Proteomes" id="UP001367676">
    <property type="component" value="Unassembled WGS sequence"/>
</dbReference>
<keyword evidence="1" id="KW-0732">Signal</keyword>
<dbReference type="InterPro" id="IPR036908">
    <property type="entry name" value="RlpA-like_sf"/>
</dbReference>
<keyword evidence="3" id="KW-1185">Reference proteome</keyword>
<organism evidence="2 3">
    <name type="scientific">Parthenolecanium corni</name>
    <dbReference type="NCBI Taxonomy" id="536013"/>
    <lineage>
        <taxon>Eukaryota</taxon>
        <taxon>Metazoa</taxon>
        <taxon>Ecdysozoa</taxon>
        <taxon>Arthropoda</taxon>
        <taxon>Hexapoda</taxon>
        <taxon>Insecta</taxon>
        <taxon>Pterygota</taxon>
        <taxon>Neoptera</taxon>
        <taxon>Paraneoptera</taxon>
        <taxon>Hemiptera</taxon>
        <taxon>Sternorrhyncha</taxon>
        <taxon>Coccoidea</taxon>
        <taxon>Coccidae</taxon>
        <taxon>Parthenolecanium</taxon>
    </lineage>
</organism>
<evidence type="ECO:0000313" key="2">
    <source>
        <dbReference type="EMBL" id="KAK7578015.1"/>
    </source>
</evidence>
<comment type="caution">
    <text evidence="2">The sequence shown here is derived from an EMBL/GenBank/DDBJ whole genome shotgun (WGS) entry which is preliminary data.</text>
</comment>
<evidence type="ECO:0000256" key="1">
    <source>
        <dbReference type="ARBA" id="ARBA00022729"/>
    </source>
</evidence>
<dbReference type="EMBL" id="JBBCAQ010000035">
    <property type="protein sequence ID" value="KAK7578015.1"/>
    <property type="molecule type" value="Genomic_DNA"/>
</dbReference>
<dbReference type="SUPFAM" id="SSF50685">
    <property type="entry name" value="Barwin-like endoglucanases"/>
    <property type="match status" value="1"/>
</dbReference>
<reference evidence="2 3" key="1">
    <citation type="submission" date="2024-03" db="EMBL/GenBank/DDBJ databases">
        <title>Adaptation during the transition from Ophiocordyceps entomopathogen to insect associate is accompanied by gene loss and intensified selection.</title>
        <authorList>
            <person name="Ward C.M."/>
            <person name="Onetto C.A."/>
            <person name="Borneman A.R."/>
        </authorList>
    </citation>
    <scope>NUCLEOTIDE SEQUENCE [LARGE SCALE GENOMIC DNA]</scope>
    <source>
        <strain evidence="2">AWRI1</strain>
        <tissue evidence="2">Single Adult Female</tissue>
    </source>
</reference>
<proteinExistence type="predicted"/>
<dbReference type="AlphaFoldDB" id="A0AAN9T8E5"/>
<dbReference type="CDD" id="cd22191">
    <property type="entry name" value="DPBB_RlpA_EXP_N-like"/>
    <property type="match status" value="1"/>
</dbReference>
<gene>
    <name evidence="2" type="ORF">V9T40_010220</name>
</gene>
<dbReference type="PANTHER" id="PTHR31836">
    <property type="match status" value="1"/>
</dbReference>
<dbReference type="PANTHER" id="PTHR31836:SF28">
    <property type="entry name" value="SRCR DOMAIN-CONTAINING PROTEIN-RELATED"/>
    <property type="match status" value="1"/>
</dbReference>
<evidence type="ECO:0008006" key="4">
    <source>
        <dbReference type="Google" id="ProtNLM"/>
    </source>
</evidence>
<dbReference type="Gene3D" id="2.40.40.10">
    <property type="entry name" value="RlpA-like domain"/>
    <property type="match status" value="1"/>
</dbReference>
<sequence>MSQFLAGCLIFRLDVSFFGLMSHFSSGWFNFRLVGNPVKSLEFSSRVVVSILEGNAIQYGDLTFYYLGGSTACGVQPKNNDLVASVALVHFKGASFEYSPSNSLCGQTAVIIDPTSDNNVTVRIADICRRCKINDIDVSLATFKRFKPLSVGRFKVFWYLE</sequence>
<name>A0AAN9T8E5_9HEMI</name>
<protein>
    <recommendedName>
        <fullName evidence="4">RlpA-like protein double-psi beta-barrel domain-containing protein</fullName>
    </recommendedName>
</protein>
<dbReference type="InterPro" id="IPR051477">
    <property type="entry name" value="Expansin_CellWall"/>
</dbReference>